<reference evidence="1 2" key="1">
    <citation type="journal article" date="2016" name="Nat. Commun.">
        <title>Ectomycorrhizal ecology is imprinted in the genome of the dominant symbiotic fungus Cenococcum geophilum.</title>
        <authorList>
            <consortium name="DOE Joint Genome Institute"/>
            <person name="Peter M."/>
            <person name="Kohler A."/>
            <person name="Ohm R.A."/>
            <person name="Kuo A."/>
            <person name="Krutzmann J."/>
            <person name="Morin E."/>
            <person name="Arend M."/>
            <person name="Barry K.W."/>
            <person name="Binder M."/>
            <person name="Choi C."/>
            <person name="Clum A."/>
            <person name="Copeland A."/>
            <person name="Grisel N."/>
            <person name="Haridas S."/>
            <person name="Kipfer T."/>
            <person name="LaButti K."/>
            <person name="Lindquist E."/>
            <person name="Lipzen A."/>
            <person name="Maire R."/>
            <person name="Meier B."/>
            <person name="Mihaltcheva S."/>
            <person name="Molinier V."/>
            <person name="Murat C."/>
            <person name="Poggeler S."/>
            <person name="Quandt C.A."/>
            <person name="Sperisen C."/>
            <person name="Tritt A."/>
            <person name="Tisserant E."/>
            <person name="Crous P.W."/>
            <person name="Henrissat B."/>
            <person name="Nehls U."/>
            <person name="Egli S."/>
            <person name="Spatafora J.W."/>
            <person name="Grigoriev I.V."/>
            <person name="Martin F.M."/>
        </authorList>
    </citation>
    <scope>NUCLEOTIDE SEQUENCE [LARGE SCALE GENOMIC DNA]</scope>
    <source>
        <strain evidence="1 2">CBS 207.34</strain>
    </source>
</reference>
<name>A0A8E2F3Z9_9PEZI</name>
<dbReference type="EMBL" id="KV749345">
    <property type="protein sequence ID" value="OCL09878.1"/>
    <property type="molecule type" value="Genomic_DNA"/>
</dbReference>
<keyword evidence="2" id="KW-1185">Reference proteome</keyword>
<proteinExistence type="predicted"/>
<dbReference type="OrthoDB" id="10304162at2759"/>
<sequence>MLTNNRQNFQEATILLRQHPQGLHDADCCGRTGTGRSIVELIYNSENENTYFRDFKIVQNVCRNCYNEPSRFLNNHNAKELRTYNDYCVPVQYGSTFYTFRAISSRCIHCGELWSKDCNINMKFRLLLDTSYDLEAPGLTQQRKEWSCKPFLVEAEELHQDGNQNAVKSRGAYQDNNRKGPPTFSSLLNEYPFGKIPPPRKTSVEAVVEAGRISSFRLVSKTCASCGSNPWRVYLPSGQYRNQMYNNWKFAVIQGTSCYEFRTVNNRCVKCSHCWVESLSDDRGRKYVLVLMAKYDIHQHPIKSAAWTVEPLRVSRMQAQASPSRLQKHTSPTVYQGHLKDETHDYKTSMTRTSMDSLMVHGSRERGWFSRLRHFSPSSSREKSNMV</sequence>
<dbReference type="AlphaFoldDB" id="A0A8E2F3Z9"/>
<evidence type="ECO:0000313" key="1">
    <source>
        <dbReference type="EMBL" id="OCL09878.1"/>
    </source>
</evidence>
<evidence type="ECO:0000313" key="2">
    <source>
        <dbReference type="Proteomes" id="UP000250140"/>
    </source>
</evidence>
<organism evidence="1 2">
    <name type="scientific">Glonium stellatum</name>
    <dbReference type="NCBI Taxonomy" id="574774"/>
    <lineage>
        <taxon>Eukaryota</taxon>
        <taxon>Fungi</taxon>
        <taxon>Dikarya</taxon>
        <taxon>Ascomycota</taxon>
        <taxon>Pezizomycotina</taxon>
        <taxon>Dothideomycetes</taxon>
        <taxon>Pleosporomycetidae</taxon>
        <taxon>Gloniales</taxon>
        <taxon>Gloniaceae</taxon>
        <taxon>Glonium</taxon>
    </lineage>
</organism>
<gene>
    <name evidence="1" type="ORF">AOQ84DRAFT_375423</name>
</gene>
<dbReference type="Proteomes" id="UP000250140">
    <property type="component" value="Unassembled WGS sequence"/>
</dbReference>
<protein>
    <submittedName>
        <fullName evidence="1">Uncharacterized protein</fullName>
    </submittedName>
</protein>
<accession>A0A8E2F3Z9</accession>